<evidence type="ECO:0000256" key="3">
    <source>
        <dbReference type="ARBA" id="ARBA00023157"/>
    </source>
</evidence>
<evidence type="ECO:0000313" key="7">
    <source>
        <dbReference type="Proteomes" id="UP001501456"/>
    </source>
</evidence>
<dbReference type="InterPro" id="IPR013766">
    <property type="entry name" value="Thioredoxin_domain"/>
</dbReference>
<dbReference type="RefSeq" id="WP_344730221.1">
    <property type="nucleotide sequence ID" value="NZ_BAABBI010000002.1"/>
</dbReference>
<dbReference type="Pfam" id="PF14289">
    <property type="entry name" value="DUF4369"/>
    <property type="match status" value="1"/>
</dbReference>
<dbReference type="InterPro" id="IPR000866">
    <property type="entry name" value="AhpC/TSA"/>
</dbReference>
<dbReference type="CDD" id="cd02966">
    <property type="entry name" value="TlpA_like_family"/>
    <property type="match status" value="1"/>
</dbReference>
<gene>
    <name evidence="6" type="ORF">GCM10022271_20590</name>
</gene>
<dbReference type="InterPro" id="IPR050553">
    <property type="entry name" value="Thioredoxin_ResA/DsbE_sf"/>
</dbReference>
<dbReference type="InterPro" id="IPR017937">
    <property type="entry name" value="Thioredoxin_CS"/>
</dbReference>
<evidence type="ECO:0000256" key="4">
    <source>
        <dbReference type="ARBA" id="ARBA00023284"/>
    </source>
</evidence>
<keyword evidence="7" id="KW-1185">Reference proteome</keyword>
<keyword evidence="2" id="KW-0201">Cytochrome c-type biogenesis</keyword>
<reference evidence="7" key="1">
    <citation type="journal article" date="2019" name="Int. J. Syst. Evol. Microbiol.">
        <title>The Global Catalogue of Microorganisms (GCM) 10K type strain sequencing project: providing services to taxonomists for standard genome sequencing and annotation.</title>
        <authorList>
            <consortium name="The Broad Institute Genomics Platform"/>
            <consortium name="The Broad Institute Genome Sequencing Center for Infectious Disease"/>
            <person name="Wu L."/>
            <person name="Ma J."/>
        </authorList>
    </citation>
    <scope>NUCLEOTIDE SEQUENCE [LARGE SCALE GENOMIC DNA]</scope>
    <source>
        <strain evidence="7">JCM 17525</strain>
    </source>
</reference>
<dbReference type="Gene3D" id="3.40.30.10">
    <property type="entry name" value="Glutaredoxin"/>
    <property type="match status" value="1"/>
</dbReference>
<evidence type="ECO:0000259" key="5">
    <source>
        <dbReference type="PROSITE" id="PS51352"/>
    </source>
</evidence>
<dbReference type="PANTHER" id="PTHR42852:SF6">
    <property type="entry name" value="THIOL:DISULFIDE INTERCHANGE PROTEIN DSBE"/>
    <property type="match status" value="1"/>
</dbReference>
<comment type="caution">
    <text evidence="6">The sequence shown here is derived from an EMBL/GenBank/DDBJ whole genome shotgun (WGS) entry which is preliminary data.</text>
</comment>
<dbReference type="Proteomes" id="UP001501456">
    <property type="component" value="Unassembled WGS sequence"/>
</dbReference>
<proteinExistence type="predicted"/>
<dbReference type="InterPro" id="IPR025380">
    <property type="entry name" value="DUF4369"/>
</dbReference>
<comment type="subcellular location">
    <subcellularLocation>
        <location evidence="1">Cell envelope</location>
    </subcellularLocation>
</comment>
<evidence type="ECO:0000313" key="6">
    <source>
        <dbReference type="EMBL" id="GAA3787867.1"/>
    </source>
</evidence>
<feature type="domain" description="Thioredoxin" evidence="5">
    <location>
        <begin position="230"/>
        <end position="374"/>
    </location>
</feature>
<keyword evidence="3" id="KW-1015">Disulfide bond</keyword>
<keyword evidence="4" id="KW-0676">Redox-active center</keyword>
<dbReference type="PROSITE" id="PS51352">
    <property type="entry name" value="THIOREDOXIN_2"/>
    <property type="match status" value="1"/>
</dbReference>
<dbReference type="Pfam" id="PF00578">
    <property type="entry name" value="AhpC-TSA"/>
    <property type="match status" value="1"/>
</dbReference>
<dbReference type="InterPro" id="IPR036249">
    <property type="entry name" value="Thioredoxin-like_sf"/>
</dbReference>
<evidence type="ECO:0000256" key="2">
    <source>
        <dbReference type="ARBA" id="ARBA00022748"/>
    </source>
</evidence>
<organism evidence="6 7">
    <name type="scientific">Corallibacter vietnamensis</name>
    <dbReference type="NCBI Taxonomy" id="904130"/>
    <lineage>
        <taxon>Bacteria</taxon>
        <taxon>Pseudomonadati</taxon>
        <taxon>Bacteroidota</taxon>
        <taxon>Flavobacteriia</taxon>
        <taxon>Flavobacteriales</taxon>
        <taxon>Flavobacteriaceae</taxon>
        <taxon>Corallibacter</taxon>
    </lineage>
</organism>
<protein>
    <submittedName>
        <fullName evidence="6">TlpA disulfide reductase family protein</fullName>
    </submittedName>
</protein>
<sequence>MLRKFLAVSIIILTFSCNKEKTTGFVINGTINASANGKKVTLIKADMKNQELLDSTTVTNGKLVLDGLVETPDIYVLSIEGVNGKMPIVVENTEMTISFDTDTLLNSQITGSKENDVLKEFLELSKPLQKKNMSLAGEFRAAQSEGDTVKMKELRETFNTLLEETNEKNIALIEKHNDKVTSAAFLDNLLTTKAIETKKAQEIYNSYTDDVKNSRLGKSINEKIEVAIVTAEGSIAPNFSAKNPEGKTIALNDIKGKATIIDFWAAWCGPCRKENPNVVKVYNKYHDKGLEIISVSLDGTPRQKDAKAAWIEAIEKDNLTWHHVSNLQYFNDPIAKQYNIQAIPATFILDAEGKIVAKNLRGQELEDKIAEMLN</sequence>
<dbReference type="PANTHER" id="PTHR42852">
    <property type="entry name" value="THIOL:DISULFIDE INTERCHANGE PROTEIN DSBE"/>
    <property type="match status" value="1"/>
</dbReference>
<dbReference type="EMBL" id="BAABBI010000002">
    <property type="protein sequence ID" value="GAA3787867.1"/>
    <property type="molecule type" value="Genomic_DNA"/>
</dbReference>
<dbReference type="PROSITE" id="PS51257">
    <property type="entry name" value="PROKAR_LIPOPROTEIN"/>
    <property type="match status" value="1"/>
</dbReference>
<evidence type="ECO:0000256" key="1">
    <source>
        <dbReference type="ARBA" id="ARBA00004196"/>
    </source>
</evidence>
<dbReference type="PROSITE" id="PS00194">
    <property type="entry name" value="THIOREDOXIN_1"/>
    <property type="match status" value="1"/>
</dbReference>
<dbReference type="SUPFAM" id="SSF52833">
    <property type="entry name" value="Thioredoxin-like"/>
    <property type="match status" value="1"/>
</dbReference>
<name>A0ABP7HFL7_9FLAO</name>
<accession>A0ABP7HFL7</accession>